<evidence type="ECO:0000313" key="1">
    <source>
        <dbReference type="EMBL" id="GLQ21903.1"/>
    </source>
</evidence>
<reference evidence="1" key="2">
    <citation type="submission" date="2023-01" db="EMBL/GenBank/DDBJ databases">
        <title>Draft genome sequence of Algimonas porphyrae strain NBRC 108216.</title>
        <authorList>
            <person name="Sun Q."/>
            <person name="Mori K."/>
        </authorList>
    </citation>
    <scope>NUCLEOTIDE SEQUENCE</scope>
    <source>
        <strain evidence="1">NBRC 108216</strain>
    </source>
</reference>
<dbReference type="RefSeq" id="WP_284373953.1">
    <property type="nucleotide sequence ID" value="NZ_BSNJ01000007.1"/>
</dbReference>
<reference evidence="1" key="1">
    <citation type="journal article" date="2014" name="Int. J. Syst. Evol. Microbiol.">
        <title>Complete genome of a new Firmicutes species belonging to the dominant human colonic microbiota ('Ruminococcus bicirculans') reveals two chromosomes and a selective capacity to utilize plant glucans.</title>
        <authorList>
            <consortium name="NISC Comparative Sequencing Program"/>
            <person name="Wegmann U."/>
            <person name="Louis P."/>
            <person name="Goesmann A."/>
            <person name="Henrissat B."/>
            <person name="Duncan S.H."/>
            <person name="Flint H.J."/>
        </authorList>
    </citation>
    <scope>NUCLEOTIDE SEQUENCE</scope>
    <source>
        <strain evidence="1">NBRC 108216</strain>
    </source>
</reference>
<keyword evidence="2" id="KW-1185">Reference proteome</keyword>
<dbReference type="EMBL" id="BSNJ01000007">
    <property type="protein sequence ID" value="GLQ21903.1"/>
    <property type="molecule type" value="Genomic_DNA"/>
</dbReference>
<sequence>MAEAETRTQEPYARREFLPRVFDEMVEHANKAGTFRIGKSLSWQGFQLMASAADLAELAVQALDFREPHIRPDRRDYAAFRLSLGSRLLQRDLPFTRKQLCILGDSLVMALRTELHAFPVDQVGALLRKRVEAL</sequence>
<gene>
    <name evidence="1" type="ORF">GCM10007854_28580</name>
</gene>
<dbReference type="Proteomes" id="UP001161390">
    <property type="component" value="Unassembled WGS sequence"/>
</dbReference>
<name>A0ABQ5V2Z8_9PROT</name>
<organism evidence="1 2">
    <name type="scientific">Algimonas porphyrae</name>
    <dbReference type="NCBI Taxonomy" id="1128113"/>
    <lineage>
        <taxon>Bacteria</taxon>
        <taxon>Pseudomonadati</taxon>
        <taxon>Pseudomonadota</taxon>
        <taxon>Alphaproteobacteria</taxon>
        <taxon>Maricaulales</taxon>
        <taxon>Robiginitomaculaceae</taxon>
        <taxon>Algimonas</taxon>
    </lineage>
</organism>
<comment type="caution">
    <text evidence="1">The sequence shown here is derived from an EMBL/GenBank/DDBJ whole genome shotgun (WGS) entry which is preliminary data.</text>
</comment>
<evidence type="ECO:0000313" key="2">
    <source>
        <dbReference type="Proteomes" id="UP001161390"/>
    </source>
</evidence>
<accession>A0ABQ5V2Z8</accession>
<proteinExistence type="predicted"/>
<protein>
    <submittedName>
        <fullName evidence="1">Uncharacterized protein</fullName>
    </submittedName>
</protein>